<dbReference type="RefSeq" id="WP_097858577.1">
    <property type="nucleotide sequence ID" value="NZ_CP031778.1"/>
</dbReference>
<accession>A0A9X7M0M9</accession>
<dbReference type="Proteomes" id="UP000321735">
    <property type="component" value="Chromosome"/>
</dbReference>
<reference evidence="1 2" key="1">
    <citation type="journal article" date="2019" name="Ecotoxicol. Environ. Saf.">
        <title>Microbial characterization of heavy metal resistant bacterial strains isolated from an electroplating wastewater treatment plant.</title>
        <authorList>
            <person name="Cai X."/>
            <person name="Zheng X."/>
            <person name="Zhang D."/>
            <person name="Iqbal W."/>
            <person name="Liu C."/>
            <person name="Yang B."/>
            <person name="Zhao X."/>
            <person name="Lu X."/>
            <person name="Mao Y."/>
        </authorList>
    </citation>
    <scope>NUCLEOTIDE SEQUENCE [LARGE SCALE GENOMIC DNA]</scope>
    <source>
        <strain evidence="1 2">Co1-1</strain>
    </source>
</reference>
<dbReference type="EMBL" id="CP031778">
    <property type="protein sequence ID" value="QDZ76559.1"/>
    <property type="molecule type" value="Genomic_DNA"/>
</dbReference>
<protein>
    <submittedName>
        <fullName evidence="1">DUF3895 domain-containing protein</fullName>
    </submittedName>
</protein>
<name>A0A9X7M0M9_BACCE</name>
<gene>
    <name evidence="1" type="ORF">D0437_27295</name>
</gene>
<dbReference type="AlphaFoldDB" id="A0A9X7M0M9"/>
<sequence length="317" mass="36967">MASKVILDDTTRSNIFASLTEKQKDFLQQHVKRGKKTTFVNVMALDKGIVLPNNATDAEIQAILDEWILIEYIDNGERKADTACECGRPLRYQYIVQHQTTKETRRFGITHFAEHTGLPAHIVKQIKDGFTVIDYERDELLMKLQNHWCLEDELSYFPDEFSFPIDLQQQLDAGIPLLDTQFKRLRKEISLFLQELHTPPRQTEPIHDIGIASDSNEQFVLDLFQEIGYSIEQQENVSWDLTYEHQKAIEYYLQKGVSSAWVLCELLVKEHNAPKGRYATRKPKMYVPVCMYLDELVKRGTIRLVEIDGKLDRVYQR</sequence>
<proteinExistence type="predicted"/>
<dbReference type="InterPro" id="IPR024995">
    <property type="entry name" value="DUF3895"/>
</dbReference>
<evidence type="ECO:0000313" key="1">
    <source>
        <dbReference type="EMBL" id="QDZ76559.1"/>
    </source>
</evidence>
<dbReference type="Pfam" id="PF13034">
    <property type="entry name" value="DUF3895"/>
    <property type="match status" value="1"/>
</dbReference>
<evidence type="ECO:0000313" key="2">
    <source>
        <dbReference type="Proteomes" id="UP000321735"/>
    </source>
</evidence>
<organism evidence="1 2">
    <name type="scientific">Bacillus cereus</name>
    <dbReference type="NCBI Taxonomy" id="1396"/>
    <lineage>
        <taxon>Bacteria</taxon>
        <taxon>Bacillati</taxon>
        <taxon>Bacillota</taxon>
        <taxon>Bacilli</taxon>
        <taxon>Bacillales</taxon>
        <taxon>Bacillaceae</taxon>
        <taxon>Bacillus</taxon>
        <taxon>Bacillus cereus group</taxon>
    </lineage>
</organism>